<dbReference type="OrthoDB" id="9971575at2759"/>
<reference evidence="1 2" key="1">
    <citation type="journal article" date="2019" name="Sci. Rep.">
        <title>Colletotrichum shisoi sp. nov., an anthracnose pathogen of Perilla frutescens in Japan: molecular phylogenetic, morphological and genomic evidence.</title>
        <authorList>
            <person name="Gan P."/>
            <person name="Tsushima A."/>
            <person name="Hiroyama R."/>
            <person name="Narusaka M."/>
            <person name="Takano Y."/>
            <person name="Narusaka Y."/>
            <person name="Kawaradani M."/>
            <person name="Damm U."/>
            <person name="Shirasu K."/>
        </authorList>
    </citation>
    <scope>NUCLEOTIDE SEQUENCE [LARGE SCALE GENOMIC DNA]</scope>
    <source>
        <strain evidence="1 2">PG-2018a</strain>
    </source>
</reference>
<accession>A0A5Q4BJK0</accession>
<name>A0A5Q4BJK0_9PEZI</name>
<organism evidence="1 2">
    <name type="scientific">Colletotrichum shisoi</name>
    <dbReference type="NCBI Taxonomy" id="2078593"/>
    <lineage>
        <taxon>Eukaryota</taxon>
        <taxon>Fungi</taxon>
        <taxon>Dikarya</taxon>
        <taxon>Ascomycota</taxon>
        <taxon>Pezizomycotina</taxon>
        <taxon>Sordariomycetes</taxon>
        <taxon>Hypocreomycetidae</taxon>
        <taxon>Glomerellales</taxon>
        <taxon>Glomerellaceae</taxon>
        <taxon>Colletotrichum</taxon>
        <taxon>Colletotrichum destructivum species complex</taxon>
    </lineage>
</organism>
<dbReference type="Proteomes" id="UP000326340">
    <property type="component" value="Unassembled WGS sequence"/>
</dbReference>
<keyword evidence="2" id="KW-1185">Reference proteome</keyword>
<protein>
    <submittedName>
        <fullName evidence="1">Uncharacterized protein</fullName>
    </submittedName>
</protein>
<evidence type="ECO:0000313" key="1">
    <source>
        <dbReference type="EMBL" id="TQN66827.1"/>
    </source>
</evidence>
<proteinExistence type="predicted"/>
<feature type="non-terminal residue" evidence="1">
    <location>
        <position position="135"/>
    </location>
</feature>
<evidence type="ECO:0000313" key="2">
    <source>
        <dbReference type="Proteomes" id="UP000326340"/>
    </source>
</evidence>
<dbReference type="EMBL" id="PUHP01001087">
    <property type="protein sequence ID" value="TQN66827.1"/>
    <property type="molecule type" value="Genomic_DNA"/>
</dbReference>
<dbReference type="SUPFAM" id="SSF51658">
    <property type="entry name" value="Xylose isomerase-like"/>
    <property type="match status" value="1"/>
</dbReference>
<sequence length="135" mass="15499">MPTIARFRTLWGIPAGDYFANWIAIFPDLKAKSYRLCQLGKDTPAPDLRPPGLTPKDHLDFYRKSLERAQILKPVKVNDQSGSDVWTLDRSVDFYRGTFQIDEELGCPGRVTHETHRNRSLFTPYAAKHILEKVP</sequence>
<dbReference type="InterPro" id="IPR036237">
    <property type="entry name" value="Xyl_isomerase-like_sf"/>
</dbReference>
<dbReference type="AlphaFoldDB" id="A0A5Q4BJK0"/>
<comment type="caution">
    <text evidence="1">The sequence shown here is derived from an EMBL/GenBank/DDBJ whole genome shotgun (WGS) entry which is preliminary data.</text>
</comment>
<gene>
    <name evidence="1" type="ORF">CSHISOI_08612</name>
</gene>